<name>A0A4P6ZLL8_9LACO</name>
<dbReference type="PANTHER" id="PTHR30518:SF2">
    <property type="entry name" value="ENDOLYTIC MUREIN TRANSGLYCOSYLASE"/>
    <property type="match status" value="1"/>
</dbReference>
<keyword evidence="2 7" id="KW-0812">Transmembrane</keyword>
<organism evidence="8 9">
    <name type="scientific">Acetilactobacillus jinshanensis</name>
    <dbReference type="NCBI Taxonomy" id="1720083"/>
    <lineage>
        <taxon>Bacteria</taxon>
        <taxon>Bacillati</taxon>
        <taxon>Bacillota</taxon>
        <taxon>Bacilli</taxon>
        <taxon>Lactobacillales</taxon>
        <taxon>Lactobacillaceae</taxon>
        <taxon>Acetilactobacillus</taxon>
    </lineage>
</organism>
<keyword evidence="5" id="KW-0456">Lyase</keyword>
<dbReference type="InterPro" id="IPR003770">
    <property type="entry name" value="MLTG-like"/>
</dbReference>
<dbReference type="OrthoDB" id="9814591at2"/>
<gene>
    <name evidence="8" type="ORF">ELX58_05825</name>
</gene>
<evidence type="ECO:0000313" key="8">
    <source>
        <dbReference type="EMBL" id="QBP18654.1"/>
    </source>
</evidence>
<proteinExistence type="predicted"/>
<dbReference type="PANTHER" id="PTHR30518">
    <property type="entry name" value="ENDOLYTIC MUREIN TRANSGLYCOSYLASE"/>
    <property type="match status" value="1"/>
</dbReference>
<evidence type="ECO:0000313" key="9">
    <source>
        <dbReference type="Proteomes" id="UP000294321"/>
    </source>
</evidence>
<dbReference type="RefSeq" id="WP_133442212.1">
    <property type="nucleotide sequence ID" value="NZ_CP034726.1"/>
</dbReference>
<evidence type="ECO:0000256" key="3">
    <source>
        <dbReference type="ARBA" id="ARBA00022989"/>
    </source>
</evidence>
<evidence type="ECO:0000256" key="5">
    <source>
        <dbReference type="ARBA" id="ARBA00023239"/>
    </source>
</evidence>
<evidence type="ECO:0000256" key="6">
    <source>
        <dbReference type="ARBA" id="ARBA00023316"/>
    </source>
</evidence>
<accession>A0A4P6ZLL8</accession>
<evidence type="ECO:0008006" key="10">
    <source>
        <dbReference type="Google" id="ProtNLM"/>
    </source>
</evidence>
<dbReference type="GO" id="GO:0071555">
    <property type="term" value="P:cell wall organization"/>
    <property type="evidence" value="ECO:0007669"/>
    <property type="project" value="UniProtKB-KW"/>
</dbReference>
<dbReference type="GO" id="GO:0016829">
    <property type="term" value="F:lyase activity"/>
    <property type="evidence" value="ECO:0007669"/>
    <property type="project" value="UniProtKB-KW"/>
</dbReference>
<evidence type="ECO:0000256" key="1">
    <source>
        <dbReference type="ARBA" id="ARBA00022475"/>
    </source>
</evidence>
<keyword evidence="3 7" id="KW-1133">Transmembrane helix</keyword>
<dbReference type="AlphaFoldDB" id="A0A4P6ZLL8"/>
<evidence type="ECO:0000256" key="2">
    <source>
        <dbReference type="ARBA" id="ARBA00022692"/>
    </source>
</evidence>
<keyword evidence="4 7" id="KW-0472">Membrane</keyword>
<dbReference type="Proteomes" id="UP000294321">
    <property type="component" value="Chromosome"/>
</dbReference>
<feature type="transmembrane region" description="Helical" evidence="7">
    <location>
        <begin position="19"/>
        <end position="37"/>
    </location>
</feature>
<keyword evidence="6" id="KW-0961">Cell wall biogenesis/degradation</keyword>
<keyword evidence="9" id="KW-1185">Reference proteome</keyword>
<protein>
    <recommendedName>
        <fullName evidence="10">Aminodeoxychorismate lyase</fullName>
    </recommendedName>
</protein>
<evidence type="ECO:0000256" key="7">
    <source>
        <dbReference type="SAM" id="Phobius"/>
    </source>
</evidence>
<dbReference type="EMBL" id="CP034726">
    <property type="protein sequence ID" value="QBP18654.1"/>
    <property type="molecule type" value="Genomic_DNA"/>
</dbReference>
<evidence type="ECO:0000256" key="4">
    <source>
        <dbReference type="ARBA" id="ARBA00023136"/>
    </source>
</evidence>
<dbReference type="Pfam" id="PF02618">
    <property type="entry name" value="YceG"/>
    <property type="match status" value="1"/>
</dbReference>
<sequence>MNSQTNSAHRPPSRFGKKIIVSVIVILVILGFCLFLLGRNYMKESLKPLKPHSDEIIEVKVPLGASDRKIGSLLQQRKVVRNGLAFNYYIKSHDVKNLKAGYYWLSPSMSLKKITNQLRTGGTKRPVRHPAH</sequence>
<dbReference type="KEGG" id="lji:ELX58_05825"/>
<keyword evidence="1" id="KW-1003">Cell membrane</keyword>
<reference evidence="9" key="1">
    <citation type="submission" date="2018-12" db="EMBL/GenBank/DDBJ databases">
        <title>A new species of lactobacillus.</title>
        <authorList>
            <person name="Jian Y."/>
            <person name="Xin L."/>
            <person name="Hong Z.J."/>
            <person name="Ming L.Z."/>
            <person name="Hong X.Z."/>
        </authorList>
    </citation>
    <scope>NUCLEOTIDE SEQUENCE [LARGE SCALE GENOMIC DNA]</scope>
    <source>
        <strain evidence="9">HSLZ-75</strain>
    </source>
</reference>
<dbReference type="Gene3D" id="3.30.1490.480">
    <property type="entry name" value="Endolytic murein transglycosylase"/>
    <property type="match status" value="1"/>
</dbReference>